<comment type="caution">
    <text evidence="1">The sequence shown here is derived from an EMBL/GenBank/DDBJ whole genome shotgun (WGS) entry which is preliminary data.</text>
</comment>
<gene>
    <name evidence="1" type="ORF">S01H1_45290</name>
</gene>
<evidence type="ECO:0000313" key="1">
    <source>
        <dbReference type="EMBL" id="GAF99945.1"/>
    </source>
</evidence>
<proteinExistence type="predicted"/>
<organism evidence="1">
    <name type="scientific">marine sediment metagenome</name>
    <dbReference type="NCBI Taxonomy" id="412755"/>
    <lineage>
        <taxon>unclassified sequences</taxon>
        <taxon>metagenomes</taxon>
        <taxon>ecological metagenomes</taxon>
    </lineage>
</organism>
<name>X0VHF2_9ZZZZ</name>
<protein>
    <submittedName>
        <fullName evidence="1">Uncharacterized protein</fullName>
    </submittedName>
</protein>
<dbReference type="EMBL" id="BARS01028930">
    <property type="protein sequence ID" value="GAF99945.1"/>
    <property type="molecule type" value="Genomic_DNA"/>
</dbReference>
<sequence>MRELVRDVTKEPIHEYLVRTVNVGLAAKVLRDVLEHREVPLQRERVALAIWNKLVPSRAALAVEVHHEGPANVHDLNAMLISSGLDALPVSGQAIDSTVEKLESGET</sequence>
<dbReference type="AlphaFoldDB" id="X0VHF2"/>
<reference evidence="1" key="1">
    <citation type="journal article" date="2014" name="Front. Microbiol.">
        <title>High frequency of phylogenetically diverse reductive dehalogenase-homologous genes in deep subseafloor sedimentary metagenomes.</title>
        <authorList>
            <person name="Kawai M."/>
            <person name="Futagami T."/>
            <person name="Toyoda A."/>
            <person name="Takaki Y."/>
            <person name="Nishi S."/>
            <person name="Hori S."/>
            <person name="Arai W."/>
            <person name="Tsubouchi T."/>
            <person name="Morono Y."/>
            <person name="Uchiyama I."/>
            <person name="Ito T."/>
            <person name="Fujiyama A."/>
            <person name="Inagaki F."/>
            <person name="Takami H."/>
        </authorList>
    </citation>
    <scope>NUCLEOTIDE SEQUENCE</scope>
    <source>
        <strain evidence="1">Expedition CK06-06</strain>
    </source>
</reference>
<accession>X0VHF2</accession>